<gene>
    <name evidence="1" type="ORF">GMARGA_LOCUS34062</name>
</gene>
<evidence type="ECO:0000313" key="2">
    <source>
        <dbReference type="Proteomes" id="UP000789901"/>
    </source>
</evidence>
<dbReference type="Proteomes" id="UP000789901">
    <property type="component" value="Unassembled WGS sequence"/>
</dbReference>
<keyword evidence="2" id="KW-1185">Reference proteome</keyword>
<proteinExistence type="predicted"/>
<reference evidence="1 2" key="1">
    <citation type="submission" date="2021-06" db="EMBL/GenBank/DDBJ databases">
        <authorList>
            <person name="Kallberg Y."/>
            <person name="Tangrot J."/>
            <person name="Rosling A."/>
        </authorList>
    </citation>
    <scope>NUCLEOTIDE SEQUENCE [LARGE SCALE GENOMIC DNA]</scope>
    <source>
        <strain evidence="1 2">120-4 pot B 10/14</strain>
    </source>
</reference>
<dbReference type="EMBL" id="CAJVQB010058508">
    <property type="protein sequence ID" value="CAG8838610.1"/>
    <property type="molecule type" value="Genomic_DNA"/>
</dbReference>
<accession>A0ABN7WRL1</accession>
<protein>
    <submittedName>
        <fullName evidence="1">45939_t:CDS:1</fullName>
    </submittedName>
</protein>
<organism evidence="1 2">
    <name type="scientific">Gigaspora margarita</name>
    <dbReference type="NCBI Taxonomy" id="4874"/>
    <lineage>
        <taxon>Eukaryota</taxon>
        <taxon>Fungi</taxon>
        <taxon>Fungi incertae sedis</taxon>
        <taxon>Mucoromycota</taxon>
        <taxon>Glomeromycotina</taxon>
        <taxon>Glomeromycetes</taxon>
        <taxon>Diversisporales</taxon>
        <taxon>Gigasporaceae</taxon>
        <taxon>Gigaspora</taxon>
    </lineage>
</organism>
<name>A0ABN7WRL1_GIGMA</name>
<sequence length="67" mass="7125">TLSTIFDASKYIFPQPSLDIGLGCGLKFSQPDSVLLKLKGDKVRTTTSSFVSAAINASEFAEAIAEK</sequence>
<comment type="caution">
    <text evidence="1">The sequence shown here is derived from an EMBL/GenBank/DDBJ whole genome shotgun (WGS) entry which is preliminary data.</text>
</comment>
<feature type="non-terminal residue" evidence="1">
    <location>
        <position position="1"/>
    </location>
</feature>
<evidence type="ECO:0000313" key="1">
    <source>
        <dbReference type="EMBL" id="CAG8838610.1"/>
    </source>
</evidence>